<keyword evidence="2" id="KW-0540">Nuclease</keyword>
<feature type="domain" description="Putative restriction endonuclease" evidence="1">
    <location>
        <begin position="33"/>
        <end position="188"/>
    </location>
</feature>
<reference evidence="2 3" key="1">
    <citation type="submission" date="2017-06" db="EMBL/GenBank/DDBJ databases">
        <authorList>
            <person name="Kim H.J."/>
            <person name="Triplett B.A."/>
        </authorList>
    </citation>
    <scope>NUCLEOTIDE SEQUENCE [LARGE SCALE GENOMIC DNA]</scope>
    <source>
        <strain evidence="2 3">DSM 43151</strain>
    </source>
</reference>
<evidence type="ECO:0000313" key="2">
    <source>
        <dbReference type="EMBL" id="SNR30368.1"/>
    </source>
</evidence>
<keyword evidence="3" id="KW-1185">Reference proteome</keyword>
<gene>
    <name evidence="2" type="ORF">SAMN06264365_101825</name>
</gene>
<keyword evidence="2" id="KW-0255">Endonuclease</keyword>
<organism evidence="2 3">
    <name type="scientific">Actinoplanes regularis</name>
    <dbReference type="NCBI Taxonomy" id="52697"/>
    <lineage>
        <taxon>Bacteria</taxon>
        <taxon>Bacillati</taxon>
        <taxon>Actinomycetota</taxon>
        <taxon>Actinomycetes</taxon>
        <taxon>Micromonosporales</taxon>
        <taxon>Micromonosporaceae</taxon>
        <taxon>Actinoplanes</taxon>
    </lineage>
</organism>
<dbReference type="GO" id="GO:0004519">
    <property type="term" value="F:endonuclease activity"/>
    <property type="evidence" value="ECO:0007669"/>
    <property type="project" value="UniProtKB-KW"/>
</dbReference>
<dbReference type="PANTHER" id="PTHR35400">
    <property type="entry name" value="SLR1083 PROTEIN"/>
    <property type="match status" value="1"/>
</dbReference>
<dbReference type="EMBL" id="FZNR01000001">
    <property type="protein sequence ID" value="SNR30368.1"/>
    <property type="molecule type" value="Genomic_DNA"/>
</dbReference>
<dbReference type="AlphaFoldDB" id="A0A238V820"/>
<dbReference type="CDD" id="cd06260">
    <property type="entry name" value="DUF820-like"/>
    <property type="match status" value="1"/>
</dbReference>
<dbReference type="InterPro" id="IPR008538">
    <property type="entry name" value="Uma2"/>
</dbReference>
<sequence>MGLVFMRQSDPDDPGDAMTSTIFKEDRPLTEAEFLAIGETPERIELFDGGLLVTPAPTPDHQYVSGELKVLFRTAARRAGLFELEAVNVRLQPNRIPIPDLVITREIDFREPVIDASSVLLVCEIISPSNADNDRVIKMQYYATAGIPWYLLVDPVSGELLLYKISDGKYELHASAEPGVPLRLTDPVTVTIDPAELLPPQ</sequence>
<dbReference type="SUPFAM" id="SSF52980">
    <property type="entry name" value="Restriction endonuclease-like"/>
    <property type="match status" value="1"/>
</dbReference>
<name>A0A238V820_9ACTN</name>
<accession>A0A238V820</accession>
<keyword evidence="2" id="KW-0378">Hydrolase</keyword>
<evidence type="ECO:0000259" key="1">
    <source>
        <dbReference type="Pfam" id="PF05685"/>
    </source>
</evidence>
<proteinExistence type="predicted"/>
<dbReference type="PANTHER" id="PTHR35400:SF3">
    <property type="entry name" value="SLL1072 PROTEIN"/>
    <property type="match status" value="1"/>
</dbReference>
<dbReference type="Gene3D" id="3.90.1570.10">
    <property type="entry name" value="tt1808, chain A"/>
    <property type="match status" value="1"/>
</dbReference>
<dbReference type="InterPro" id="IPR012296">
    <property type="entry name" value="Nuclease_put_TT1808"/>
</dbReference>
<dbReference type="Proteomes" id="UP000198415">
    <property type="component" value="Unassembled WGS sequence"/>
</dbReference>
<evidence type="ECO:0000313" key="3">
    <source>
        <dbReference type="Proteomes" id="UP000198415"/>
    </source>
</evidence>
<dbReference type="Pfam" id="PF05685">
    <property type="entry name" value="Uma2"/>
    <property type="match status" value="1"/>
</dbReference>
<dbReference type="InterPro" id="IPR011335">
    <property type="entry name" value="Restrct_endonuc-II-like"/>
</dbReference>
<protein>
    <submittedName>
        <fullName evidence="2">Endonuclease, Uma2 family (Restriction endonuclease fold)</fullName>
    </submittedName>
</protein>